<reference evidence="2 3" key="1">
    <citation type="journal article" date="2015" name="Nature">
        <title>rRNA introns, odd ribosomes, and small enigmatic genomes across a large radiation of phyla.</title>
        <authorList>
            <person name="Brown C.T."/>
            <person name="Hug L.A."/>
            <person name="Thomas B.C."/>
            <person name="Sharon I."/>
            <person name="Castelle C.J."/>
            <person name="Singh A."/>
            <person name="Wilkins M.J."/>
            <person name="Williams K.H."/>
            <person name="Banfield J.F."/>
        </authorList>
    </citation>
    <scope>NUCLEOTIDE SEQUENCE [LARGE SCALE GENOMIC DNA]</scope>
</reference>
<gene>
    <name evidence="2" type="ORF">US40_C0002G0071</name>
</gene>
<dbReference type="CDD" id="cd03801">
    <property type="entry name" value="GT4_PimA-like"/>
    <property type="match status" value="1"/>
</dbReference>
<dbReference type="GO" id="GO:0009103">
    <property type="term" value="P:lipopolysaccharide biosynthetic process"/>
    <property type="evidence" value="ECO:0007669"/>
    <property type="project" value="TreeGrafter"/>
</dbReference>
<dbReference type="PANTHER" id="PTHR46401:SF2">
    <property type="entry name" value="GLYCOSYLTRANSFERASE WBBK-RELATED"/>
    <property type="match status" value="1"/>
</dbReference>
<dbReference type="Pfam" id="PF13692">
    <property type="entry name" value="Glyco_trans_1_4"/>
    <property type="match status" value="1"/>
</dbReference>
<comment type="caution">
    <text evidence="2">The sequence shown here is derived from an EMBL/GenBank/DDBJ whole genome shotgun (WGS) entry which is preliminary data.</text>
</comment>
<keyword evidence="1 2" id="KW-0808">Transferase</keyword>
<dbReference type="Gene3D" id="3.40.50.2000">
    <property type="entry name" value="Glycogen Phosphorylase B"/>
    <property type="match status" value="2"/>
</dbReference>
<name>A0A0G0G943_9BACT</name>
<evidence type="ECO:0000313" key="2">
    <source>
        <dbReference type="EMBL" id="KKQ26537.1"/>
    </source>
</evidence>
<dbReference type="GO" id="GO:0016757">
    <property type="term" value="F:glycosyltransferase activity"/>
    <property type="evidence" value="ECO:0007669"/>
    <property type="project" value="TreeGrafter"/>
</dbReference>
<organism evidence="2 3">
    <name type="scientific">Candidatus Roizmanbacteria bacterium GW2011_GWC2_37_13</name>
    <dbReference type="NCBI Taxonomy" id="1618486"/>
    <lineage>
        <taxon>Bacteria</taxon>
        <taxon>Candidatus Roizmaniibacteriota</taxon>
    </lineage>
</organism>
<dbReference type="PANTHER" id="PTHR46401">
    <property type="entry name" value="GLYCOSYLTRANSFERASE WBBK-RELATED"/>
    <property type="match status" value="1"/>
</dbReference>
<protein>
    <submittedName>
        <fullName evidence="2">Glycosyl transferase family 1 protein</fullName>
    </submittedName>
</protein>
<accession>A0A0G0G943</accession>
<evidence type="ECO:0000313" key="3">
    <source>
        <dbReference type="Proteomes" id="UP000034917"/>
    </source>
</evidence>
<dbReference type="SUPFAM" id="SSF53756">
    <property type="entry name" value="UDP-Glycosyltransferase/glycogen phosphorylase"/>
    <property type="match status" value="1"/>
</dbReference>
<proteinExistence type="predicted"/>
<dbReference type="AlphaFoldDB" id="A0A0G0G943"/>
<evidence type="ECO:0000256" key="1">
    <source>
        <dbReference type="ARBA" id="ARBA00022679"/>
    </source>
</evidence>
<dbReference type="Proteomes" id="UP000034917">
    <property type="component" value="Unassembled WGS sequence"/>
</dbReference>
<sequence>MKILMLTPYVPYPPSSGGQVRTYNLLKYLSKNNKITLVCLYKSPEEKQYLDKLKPYCRSVYFCQRSPNPWSLENIFKSIFTLKPFLIVRNYSQEAESILKNLLEKEKFDIIHAETFYIMPHLPKTDIPIFLLEQTIEYQVYQHFVNSLPFFVKPFFSLDILKLKIWEKDYWKKAYLVGAVSNTDKQIINNLEKGIKPVIIPNGAGEDMIVDSLKPKNLDEPIVLFQGNFYWLQNTEAVNYLIKRIIPLAKKILPNVKFVIAGQNAAKKIGQIKETNLEIIDIAPDQNQEVRKIYQQATLFIAPIFGPGGTRLKILAAMAAGIPVISTKTGVTGLTVKNNHNVIIANNPKKFIKSIEMVIKNKRLYEKIRTNAHELIKKQYNWEIIAKKLEAIYKTLAP</sequence>
<dbReference type="EMBL" id="LBSV01000002">
    <property type="protein sequence ID" value="KKQ26537.1"/>
    <property type="molecule type" value="Genomic_DNA"/>
</dbReference>